<name>A0A1F7Z172_9BACT</name>
<dbReference type="InterPro" id="IPR045851">
    <property type="entry name" value="AMP-bd_C_sf"/>
</dbReference>
<comment type="caution">
    <text evidence="2">The sequence shown here is derived from an EMBL/GenBank/DDBJ whole genome shotgun (WGS) entry which is preliminary data.</text>
</comment>
<dbReference type="InterPro" id="IPR042099">
    <property type="entry name" value="ANL_N_sf"/>
</dbReference>
<dbReference type="Gene3D" id="3.30.300.30">
    <property type="match status" value="1"/>
</dbReference>
<dbReference type="AlphaFoldDB" id="A0A1F7Z172"/>
<evidence type="ECO:0000313" key="3">
    <source>
        <dbReference type="Proteomes" id="UP000177169"/>
    </source>
</evidence>
<dbReference type="STRING" id="1802505.A3D01_00435"/>
<dbReference type="SUPFAM" id="SSF56801">
    <property type="entry name" value="Acetyl-CoA synthetase-like"/>
    <property type="match status" value="1"/>
</dbReference>
<evidence type="ECO:0000259" key="1">
    <source>
        <dbReference type="Pfam" id="PF14535"/>
    </source>
</evidence>
<sequence length="465" mass="54072">MNVKNMNTPPKSYLHKFKKLLNYVLRSNEFYRKKFKAAGVTNTNQINTWDDFYNLPFTTRDELIKDQHKRPPFGSNLTRPISEYSFVIRTSGTLTGKPFQQPLTPEEFNRFADVMARGYREMGVKKGDVICYFTSSYAYPLFYETSRLLGTRMVPIEDYKSIDFFEKIKYLKINTLHSFPTAIFELIELAQERHIDLKRLGVRKIFTIGEVGGGHPPTKAYFEKMSGAKVIDHIGALESGTFATECTNPNTYHILENLFITEVFEPSSNRPAKKGELVLTSLWRRDYPLIRYRTGDMIEIDNSTCPCGKISPRLKGGILGRTTGQVKLRSYFIFPEEIERTIRQYHEVKEYQIICNKDNGVDNVDIYLEISVTTNKDCFNMLTAQLQETIGFQPKIYPLLPKTLPRFGSRKGKRFHDFRITQGQTPFKISPYRKAIALLLIFVFNWNNRLNNFRKYISVTENITR</sequence>
<gene>
    <name evidence="2" type="ORF">A3D01_00435</name>
</gene>
<reference evidence="2 3" key="1">
    <citation type="journal article" date="2016" name="Nat. Commun.">
        <title>Thousands of microbial genomes shed light on interconnected biogeochemical processes in an aquifer system.</title>
        <authorList>
            <person name="Anantharaman K."/>
            <person name="Brown C.T."/>
            <person name="Hug L.A."/>
            <person name="Sharon I."/>
            <person name="Castelle C.J."/>
            <person name="Probst A.J."/>
            <person name="Thomas B.C."/>
            <person name="Singh A."/>
            <person name="Wilkins M.J."/>
            <person name="Karaoz U."/>
            <person name="Brodie E.L."/>
            <person name="Williams K.H."/>
            <person name="Hubbard S.S."/>
            <person name="Banfield J.F."/>
        </authorList>
    </citation>
    <scope>NUCLEOTIDE SEQUENCE [LARGE SCALE GENOMIC DNA]</scope>
</reference>
<dbReference type="Proteomes" id="UP000177169">
    <property type="component" value="Unassembled WGS sequence"/>
</dbReference>
<feature type="domain" description="AMP-dependent ligase C-terminal" evidence="1">
    <location>
        <begin position="333"/>
        <end position="419"/>
    </location>
</feature>
<protein>
    <recommendedName>
        <fullName evidence="1">AMP-dependent ligase C-terminal domain-containing protein</fullName>
    </recommendedName>
</protein>
<evidence type="ECO:0000313" key="2">
    <source>
        <dbReference type="EMBL" id="OGM33343.1"/>
    </source>
</evidence>
<dbReference type="PANTHER" id="PTHR43845:SF1">
    <property type="entry name" value="BLR5969 PROTEIN"/>
    <property type="match status" value="1"/>
</dbReference>
<dbReference type="Pfam" id="PF14535">
    <property type="entry name" value="AMP-binding_C_2"/>
    <property type="match status" value="1"/>
</dbReference>
<organism evidence="2 3">
    <name type="scientific">Candidatus Woesebacteria bacterium RIFCSPHIGHO2_02_FULL_39_13</name>
    <dbReference type="NCBI Taxonomy" id="1802505"/>
    <lineage>
        <taxon>Bacteria</taxon>
        <taxon>Candidatus Woeseibacteriota</taxon>
    </lineage>
</organism>
<dbReference type="PANTHER" id="PTHR43845">
    <property type="entry name" value="BLR5969 PROTEIN"/>
    <property type="match status" value="1"/>
</dbReference>
<accession>A0A1F7Z172</accession>
<dbReference type="EMBL" id="MGGR01000019">
    <property type="protein sequence ID" value="OGM33343.1"/>
    <property type="molecule type" value="Genomic_DNA"/>
</dbReference>
<dbReference type="Gene3D" id="3.40.50.12780">
    <property type="entry name" value="N-terminal domain of ligase-like"/>
    <property type="match status" value="1"/>
</dbReference>
<proteinExistence type="predicted"/>
<dbReference type="InterPro" id="IPR028154">
    <property type="entry name" value="AMP-dep_Lig_C"/>
</dbReference>